<gene>
    <name evidence="2" type="ORF">BXT84_00290</name>
</gene>
<organism evidence="2 3">
    <name type="scientific">Sulfobacillus thermotolerans</name>
    <dbReference type="NCBI Taxonomy" id="338644"/>
    <lineage>
        <taxon>Bacteria</taxon>
        <taxon>Bacillati</taxon>
        <taxon>Bacillota</taxon>
        <taxon>Clostridia</taxon>
        <taxon>Eubacteriales</taxon>
        <taxon>Clostridiales Family XVII. Incertae Sedis</taxon>
        <taxon>Sulfobacillus</taxon>
    </lineage>
</organism>
<sequence length="233" mass="24149">MSHVLGALINGVGIVVGSLIGLLWGKHLAEDFRGQALKVIGLFVVLIGLKMAWPLPDPINTLLSIILGAWLGSALQLDRRLEHFGAWAESRVGQSGFAKGFVAGTLIFNIGAMAILGALQDGLTGKFTILATKAVLDGTTAIILTSVAGWGVMAAGVVTALYEGALSLLAGDLSTVLKGVLLTDVTVVGGLMIAAIGLNFILDNGVIKIGNLLPALLLPVLLLWLKSHGLEFL</sequence>
<feature type="transmembrane region" description="Helical" evidence="1">
    <location>
        <begin position="207"/>
        <end position="225"/>
    </location>
</feature>
<keyword evidence="1" id="KW-0472">Membrane</keyword>
<keyword evidence="1" id="KW-0812">Transmembrane</keyword>
<feature type="transmembrane region" description="Helical" evidence="1">
    <location>
        <begin position="97"/>
        <end position="119"/>
    </location>
</feature>
<proteinExistence type="predicted"/>
<feature type="transmembrane region" description="Helical" evidence="1">
    <location>
        <begin position="6"/>
        <end position="24"/>
    </location>
</feature>
<accession>A0ABN5GZL0</accession>
<feature type="transmembrane region" description="Helical" evidence="1">
    <location>
        <begin position="181"/>
        <end position="201"/>
    </location>
</feature>
<dbReference type="EMBL" id="CP019454">
    <property type="protein sequence ID" value="AUW92583.1"/>
    <property type="molecule type" value="Genomic_DNA"/>
</dbReference>
<evidence type="ECO:0000313" key="3">
    <source>
        <dbReference type="Proteomes" id="UP000325292"/>
    </source>
</evidence>
<protein>
    <recommendedName>
        <fullName evidence="4">DUF554 domain-containing protein</fullName>
    </recommendedName>
</protein>
<evidence type="ECO:0000313" key="2">
    <source>
        <dbReference type="EMBL" id="AUW92583.1"/>
    </source>
</evidence>
<keyword evidence="3" id="KW-1185">Reference proteome</keyword>
<keyword evidence="1" id="KW-1133">Transmembrane helix</keyword>
<dbReference type="Pfam" id="PF04474">
    <property type="entry name" value="DUF554"/>
    <property type="match status" value="1"/>
</dbReference>
<feature type="transmembrane region" description="Helical" evidence="1">
    <location>
        <begin position="36"/>
        <end position="53"/>
    </location>
</feature>
<dbReference type="Proteomes" id="UP000325292">
    <property type="component" value="Chromosome"/>
</dbReference>
<dbReference type="PANTHER" id="PTHR36111:SF2">
    <property type="entry name" value="INNER MEMBRANE PROTEIN"/>
    <property type="match status" value="1"/>
</dbReference>
<evidence type="ECO:0000256" key="1">
    <source>
        <dbReference type="SAM" id="Phobius"/>
    </source>
</evidence>
<feature type="transmembrane region" description="Helical" evidence="1">
    <location>
        <begin position="139"/>
        <end position="161"/>
    </location>
</feature>
<evidence type="ECO:0008006" key="4">
    <source>
        <dbReference type="Google" id="ProtNLM"/>
    </source>
</evidence>
<name>A0ABN5GZL0_9FIRM</name>
<reference evidence="2 3" key="1">
    <citation type="journal article" date="2019" name="Sci. Rep.">
        <title>Sulfobacillus thermotolerans: new insights into resistance and metabolic capacities of acidophilic chemolithotrophs.</title>
        <authorList>
            <person name="Panyushkina A.E."/>
            <person name="Babenko V.V."/>
            <person name="Nikitina A.S."/>
            <person name="Selezneva O.V."/>
            <person name="Tsaplina I.A."/>
            <person name="Letarova M.A."/>
            <person name="Kostryukova E.S."/>
            <person name="Letarov A.V."/>
        </authorList>
    </citation>
    <scope>NUCLEOTIDE SEQUENCE [LARGE SCALE GENOMIC DNA]</scope>
    <source>
        <strain evidence="2 3">Kr1</strain>
    </source>
</reference>
<dbReference type="InterPro" id="IPR007563">
    <property type="entry name" value="DUF554"/>
</dbReference>
<dbReference type="PANTHER" id="PTHR36111">
    <property type="entry name" value="INNER MEMBRANE PROTEIN-RELATED"/>
    <property type="match status" value="1"/>
</dbReference>